<keyword evidence="3" id="KW-1185">Reference proteome</keyword>
<feature type="coiled-coil region" evidence="1">
    <location>
        <begin position="5"/>
        <end position="39"/>
    </location>
</feature>
<evidence type="ECO:0000313" key="3">
    <source>
        <dbReference type="Proteomes" id="UP000601435"/>
    </source>
</evidence>
<protein>
    <submittedName>
        <fullName evidence="2">RPL3 protein</fullName>
    </submittedName>
</protein>
<dbReference type="Proteomes" id="UP000601435">
    <property type="component" value="Unassembled WGS sequence"/>
</dbReference>
<dbReference type="OrthoDB" id="420716at2759"/>
<evidence type="ECO:0000256" key="1">
    <source>
        <dbReference type="SAM" id="Coils"/>
    </source>
</evidence>
<reference evidence="2" key="1">
    <citation type="submission" date="2021-02" db="EMBL/GenBank/DDBJ databases">
        <authorList>
            <person name="Dougan E. K."/>
            <person name="Rhodes N."/>
            <person name="Thang M."/>
            <person name="Chan C."/>
        </authorList>
    </citation>
    <scope>NUCLEOTIDE SEQUENCE</scope>
</reference>
<evidence type="ECO:0000313" key="2">
    <source>
        <dbReference type="EMBL" id="CAE7255127.1"/>
    </source>
</evidence>
<organism evidence="2 3">
    <name type="scientific">Symbiodinium necroappetens</name>
    <dbReference type="NCBI Taxonomy" id="1628268"/>
    <lineage>
        <taxon>Eukaryota</taxon>
        <taxon>Sar</taxon>
        <taxon>Alveolata</taxon>
        <taxon>Dinophyceae</taxon>
        <taxon>Suessiales</taxon>
        <taxon>Symbiodiniaceae</taxon>
        <taxon>Symbiodinium</taxon>
    </lineage>
</organism>
<sequence>MESRIKSKQLEAKLLKDKVQEARLKAQQLRLQLKAIGAQDTVAGSGSEEPSEFRELLEMLVGAVDLQRQVLFECGSEGEVQVGGRRVMLHRMVTWQMGDSPLKLSVPMELQAEIAGLLTDARKRGRMEEAVLQRLSSTWELMGAEVVSASGSGAGACPSAPLPEPAIFLVHRSTSQAVVVAKWPAVDFTQSEAPKIFDPESHFSRPLNESATTNISTGDRVEVEYEARGMVHRPLGLQSMAAAVDFLDCNVAWRKMCAFPALLGLSARGGFRVVALVLDCLTSA</sequence>
<accession>A0A812MB11</accession>
<dbReference type="AlphaFoldDB" id="A0A812MB11"/>
<comment type="caution">
    <text evidence="2">The sequence shown here is derived from an EMBL/GenBank/DDBJ whole genome shotgun (WGS) entry which is preliminary data.</text>
</comment>
<keyword evidence="1" id="KW-0175">Coiled coil</keyword>
<name>A0A812MB11_9DINO</name>
<dbReference type="EMBL" id="CAJNJA010010229">
    <property type="protein sequence ID" value="CAE7255127.1"/>
    <property type="molecule type" value="Genomic_DNA"/>
</dbReference>
<gene>
    <name evidence="2" type="primary">RPL3</name>
    <name evidence="2" type="ORF">SNEC2469_LOCUS5529</name>
</gene>
<proteinExistence type="predicted"/>